<gene>
    <name evidence="6" type="ORF">DILT_LOCUS10914</name>
</gene>
<keyword evidence="2" id="KW-0677">Repeat</keyword>
<dbReference type="InterPro" id="IPR001881">
    <property type="entry name" value="EGF-like_Ca-bd_dom"/>
</dbReference>
<dbReference type="CDD" id="cd00054">
    <property type="entry name" value="EGF_CA"/>
    <property type="match status" value="1"/>
</dbReference>
<feature type="domain" description="EGF-like calcium-binding" evidence="5">
    <location>
        <begin position="171"/>
        <end position="220"/>
    </location>
</feature>
<dbReference type="Gene3D" id="2.10.25.10">
    <property type="entry name" value="Laminin"/>
    <property type="match status" value="2"/>
</dbReference>
<sequence>MELDAAGVPVCCSADSYKDYMSPFDRPAVTKEAPTLKATVGKTNADKTLQKEMTGEQTNSNFTKAAQSVKAVGVQPDEPEDEGQSSTTPSSQQPEDPVKDGQKSIKNEMEIVCEEGFIWYPDKRLCIQTRSKCPRGMYMSVRQNLCIPKDNLPFKCPPGYEYKDDKGDCLDVDECTEGIYQNNMYVAACPNATQICRNTPGSFECVCKPGYTFSRDGECIGK</sequence>
<dbReference type="AlphaFoldDB" id="A0A3P7LVL5"/>
<keyword evidence="7" id="KW-1185">Reference proteome</keyword>
<evidence type="ECO:0000256" key="4">
    <source>
        <dbReference type="SAM" id="MobiDB-lite"/>
    </source>
</evidence>
<keyword evidence="1" id="KW-0245">EGF-like domain</keyword>
<dbReference type="InterPro" id="IPR050751">
    <property type="entry name" value="ECM_structural_protein"/>
</dbReference>
<dbReference type="EMBL" id="UYRU01061394">
    <property type="protein sequence ID" value="VDN15083.1"/>
    <property type="molecule type" value="Genomic_DNA"/>
</dbReference>
<keyword evidence="3" id="KW-1015">Disulfide bond</keyword>
<accession>A0A3P7LVL5</accession>
<dbReference type="PROSITE" id="PS00010">
    <property type="entry name" value="ASX_HYDROXYL"/>
    <property type="match status" value="1"/>
</dbReference>
<evidence type="ECO:0000256" key="2">
    <source>
        <dbReference type="ARBA" id="ARBA00022737"/>
    </source>
</evidence>
<feature type="compositionally biased region" description="Low complexity" evidence="4">
    <location>
        <begin position="84"/>
        <end position="94"/>
    </location>
</feature>
<feature type="region of interest" description="Disordered" evidence="4">
    <location>
        <begin position="67"/>
        <end position="102"/>
    </location>
</feature>
<evidence type="ECO:0000256" key="3">
    <source>
        <dbReference type="ARBA" id="ARBA00023157"/>
    </source>
</evidence>
<evidence type="ECO:0000256" key="1">
    <source>
        <dbReference type="ARBA" id="ARBA00022536"/>
    </source>
</evidence>
<dbReference type="SUPFAM" id="SSF57184">
    <property type="entry name" value="Growth factor receptor domain"/>
    <property type="match status" value="1"/>
</dbReference>
<proteinExistence type="predicted"/>
<dbReference type="InterPro" id="IPR049883">
    <property type="entry name" value="NOTCH1_EGF-like"/>
</dbReference>
<dbReference type="InterPro" id="IPR018097">
    <property type="entry name" value="EGF_Ca-bd_CS"/>
</dbReference>
<evidence type="ECO:0000259" key="5">
    <source>
        <dbReference type="SMART" id="SM00179"/>
    </source>
</evidence>
<dbReference type="InterPro" id="IPR000152">
    <property type="entry name" value="EGF-type_Asp/Asn_hydroxyl_site"/>
</dbReference>
<dbReference type="Proteomes" id="UP000281553">
    <property type="component" value="Unassembled WGS sequence"/>
</dbReference>
<reference evidence="6 7" key="1">
    <citation type="submission" date="2018-11" db="EMBL/GenBank/DDBJ databases">
        <authorList>
            <consortium name="Pathogen Informatics"/>
        </authorList>
    </citation>
    <scope>NUCLEOTIDE SEQUENCE [LARGE SCALE GENOMIC DNA]</scope>
</reference>
<name>A0A3P7LVL5_DIBLA</name>
<dbReference type="PROSITE" id="PS01187">
    <property type="entry name" value="EGF_CA"/>
    <property type="match status" value="1"/>
</dbReference>
<dbReference type="GO" id="GO:0005509">
    <property type="term" value="F:calcium ion binding"/>
    <property type="evidence" value="ECO:0007669"/>
    <property type="project" value="InterPro"/>
</dbReference>
<dbReference type="PANTHER" id="PTHR24034:SF89">
    <property type="entry name" value="COMPLEMENT COMPONENT C1Q RECEPTOR"/>
    <property type="match status" value="1"/>
</dbReference>
<dbReference type="SMART" id="SM00179">
    <property type="entry name" value="EGF_CA"/>
    <property type="match status" value="1"/>
</dbReference>
<dbReference type="OrthoDB" id="6229058at2759"/>
<organism evidence="6 7">
    <name type="scientific">Dibothriocephalus latus</name>
    <name type="common">Fish tapeworm</name>
    <name type="synonym">Diphyllobothrium latum</name>
    <dbReference type="NCBI Taxonomy" id="60516"/>
    <lineage>
        <taxon>Eukaryota</taxon>
        <taxon>Metazoa</taxon>
        <taxon>Spiralia</taxon>
        <taxon>Lophotrochozoa</taxon>
        <taxon>Platyhelminthes</taxon>
        <taxon>Cestoda</taxon>
        <taxon>Eucestoda</taxon>
        <taxon>Diphyllobothriidea</taxon>
        <taxon>Diphyllobothriidae</taxon>
        <taxon>Dibothriocephalus</taxon>
    </lineage>
</organism>
<dbReference type="PANTHER" id="PTHR24034">
    <property type="entry name" value="EGF-LIKE DOMAIN-CONTAINING PROTEIN"/>
    <property type="match status" value="1"/>
</dbReference>
<protein>
    <recommendedName>
        <fullName evidence="5">EGF-like calcium-binding domain-containing protein</fullName>
    </recommendedName>
</protein>
<dbReference type="InterPro" id="IPR009030">
    <property type="entry name" value="Growth_fac_rcpt_cys_sf"/>
</dbReference>
<evidence type="ECO:0000313" key="7">
    <source>
        <dbReference type="Proteomes" id="UP000281553"/>
    </source>
</evidence>
<dbReference type="Pfam" id="PF07645">
    <property type="entry name" value="EGF_CA"/>
    <property type="match status" value="1"/>
</dbReference>
<evidence type="ECO:0000313" key="6">
    <source>
        <dbReference type="EMBL" id="VDN15083.1"/>
    </source>
</evidence>